<dbReference type="GO" id="GO:0051082">
    <property type="term" value="F:unfolded protein binding"/>
    <property type="evidence" value="ECO:0007669"/>
    <property type="project" value="InterPro"/>
</dbReference>
<dbReference type="Gene3D" id="3.30.910.20">
    <property type="entry name" value="Skp domain"/>
    <property type="match status" value="1"/>
</dbReference>
<dbReference type="InterPro" id="IPR018247">
    <property type="entry name" value="EF_Hand_1_Ca_BS"/>
</dbReference>
<feature type="compositionally biased region" description="Low complexity" evidence="3">
    <location>
        <begin position="196"/>
        <end position="219"/>
    </location>
</feature>
<dbReference type="PANTHER" id="PTHR35089">
    <property type="entry name" value="CHAPERONE PROTEIN SKP"/>
    <property type="match status" value="1"/>
</dbReference>
<dbReference type="PANTHER" id="PTHR35089:SF1">
    <property type="entry name" value="CHAPERONE PROTEIN SKP"/>
    <property type="match status" value="1"/>
</dbReference>
<dbReference type="PROSITE" id="PS00018">
    <property type="entry name" value="EF_HAND_1"/>
    <property type="match status" value="1"/>
</dbReference>
<dbReference type="KEGG" id="sari:H5J25_09160"/>
<dbReference type="AlphaFoldDB" id="A0A974S5M8"/>
<evidence type="ECO:0000313" key="6">
    <source>
        <dbReference type="Proteomes" id="UP000595894"/>
    </source>
</evidence>
<feature type="signal peptide" evidence="4">
    <location>
        <begin position="1"/>
        <end position="27"/>
    </location>
</feature>
<evidence type="ECO:0000256" key="2">
    <source>
        <dbReference type="ARBA" id="ARBA00022729"/>
    </source>
</evidence>
<gene>
    <name evidence="5" type="ORF">H5J25_09160</name>
</gene>
<dbReference type="SUPFAM" id="SSF111384">
    <property type="entry name" value="OmpH-like"/>
    <property type="match status" value="1"/>
</dbReference>
<accession>A0A974S5M8</accession>
<dbReference type="RefSeq" id="WP_202095806.1">
    <property type="nucleotide sequence ID" value="NZ_CP061035.1"/>
</dbReference>
<dbReference type="SMART" id="SM00935">
    <property type="entry name" value="OmpH"/>
    <property type="match status" value="1"/>
</dbReference>
<comment type="similarity">
    <text evidence="1">Belongs to the Skp family.</text>
</comment>
<dbReference type="EMBL" id="CP061035">
    <property type="protein sequence ID" value="QQV78729.1"/>
    <property type="molecule type" value="Genomic_DNA"/>
</dbReference>
<feature type="chain" id="PRO_5037845961" evidence="4">
    <location>
        <begin position="28"/>
        <end position="219"/>
    </location>
</feature>
<name>A0A974S5M8_9SPHN</name>
<evidence type="ECO:0000256" key="1">
    <source>
        <dbReference type="ARBA" id="ARBA00009091"/>
    </source>
</evidence>
<evidence type="ECO:0000256" key="4">
    <source>
        <dbReference type="SAM" id="SignalP"/>
    </source>
</evidence>
<proteinExistence type="inferred from homology"/>
<organism evidence="5 6">
    <name type="scientific">Sphingomonas aliaeris</name>
    <dbReference type="NCBI Taxonomy" id="2759526"/>
    <lineage>
        <taxon>Bacteria</taxon>
        <taxon>Pseudomonadati</taxon>
        <taxon>Pseudomonadota</taxon>
        <taxon>Alphaproteobacteria</taxon>
        <taxon>Sphingomonadales</taxon>
        <taxon>Sphingomonadaceae</taxon>
        <taxon>Sphingomonas</taxon>
    </lineage>
</organism>
<keyword evidence="2 4" id="KW-0732">Signal</keyword>
<dbReference type="InterPro" id="IPR024930">
    <property type="entry name" value="Skp_dom_sf"/>
</dbReference>
<keyword evidence="6" id="KW-1185">Reference proteome</keyword>
<dbReference type="GO" id="GO:0005829">
    <property type="term" value="C:cytosol"/>
    <property type="evidence" value="ECO:0007669"/>
    <property type="project" value="TreeGrafter"/>
</dbReference>
<sequence length="219" mass="22881">MNTYKKLLLAAVLVAPAAIMGATQANAQAVAVADPQGAIGNTKAFTTAVTQIRTQYKAQLDQSTARRAAVQKEIEALALALDTDKNGQVSQQELEAAQAAKRPEIAAIQQKQTAVQQEVGRLEAPAARAQQYAAEQIALKYEGALQSVVSKRGVQLIVRPDAVVFAQPASDLTPAITTELDTLVPTVSITPPANWQPGQAGAAAQQAAPAAPAKKPTTR</sequence>
<dbReference type="Pfam" id="PF03938">
    <property type="entry name" value="OmpH"/>
    <property type="match status" value="1"/>
</dbReference>
<protein>
    <submittedName>
        <fullName evidence="5">OmpH family outer membrane protein</fullName>
    </submittedName>
</protein>
<evidence type="ECO:0000313" key="5">
    <source>
        <dbReference type="EMBL" id="QQV78729.1"/>
    </source>
</evidence>
<evidence type="ECO:0000256" key="3">
    <source>
        <dbReference type="SAM" id="MobiDB-lite"/>
    </source>
</evidence>
<dbReference type="InterPro" id="IPR005632">
    <property type="entry name" value="Chaperone_Skp"/>
</dbReference>
<reference evidence="6" key="1">
    <citation type="submission" date="2020-09" db="EMBL/GenBank/DDBJ databases">
        <title>Sphingomonas sp., a new species isolated from pork steak.</title>
        <authorList>
            <person name="Heidler von Heilborn D."/>
        </authorList>
    </citation>
    <scope>NUCLEOTIDE SEQUENCE [LARGE SCALE GENOMIC DNA]</scope>
</reference>
<feature type="region of interest" description="Disordered" evidence="3">
    <location>
        <begin position="192"/>
        <end position="219"/>
    </location>
</feature>
<dbReference type="Proteomes" id="UP000595894">
    <property type="component" value="Chromosome"/>
</dbReference>
<dbReference type="GO" id="GO:0050821">
    <property type="term" value="P:protein stabilization"/>
    <property type="evidence" value="ECO:0007669"/>
    <property type="project" value="TreeGrafter"/>
</dbReference>